<keyword evidence="2" id="KW-1185">Reference proteome</keyword>
<proteinExistence type="predicted"/>
<reference evidence="1" key="1">
    <citation type="submission" date="2022-10" db="EMBL/GenBank/DDBJ databases">
        <title>Culturing micro-colonial fungi from biological soil crusts in the Mojave desert and describing Neophaeococcomyces mojavensis, and introducing the new genera and species Taxawa tesnikishii.</title>
        <authorList>
            <person name="Kurbessoian T."/>
            <person name="Stajich J.E."/>
        </authorList>
    </citation>
    <scope>NUCLEOTIDE SEQUENCE</scope>
    <source>
        <strain evidence="1">JES_112</strain>
    </source>
</reference>
<comment type="caution">
    <text evidence="1">The sequence shown here is derived from an EMBL/GenBank/DDBJ whole genome shotgun (WGS) entry which is preliminary data.</text>
</comment>
<organism evidence="1 2">
    <name type="scientific">Neophaeococcomyces mojaviensis</name>
    <dbReference type="NCBI Taxonomy" id="3383035"/>
    <lineage>
        <taxon>Eukaryota</taxon>
        <taxon>Fungi</taxon>
        <taxon>Dikarya</taxon>
        <taxon>Ascomycota</taxon>
        <taxon>Pezizomycotina</taxon>
        <taxon>Eurotiomycetes</taxon>
        <taxon>Chaetothyriomycetidae</taxon>
        <taxon>Chaetothyriales</taxon>
        <taxon>Chaetothyriales incertae sedis</taxon>
        <taxon>Neophaeococcomyces</taxon>
    </lineage>
</organism>
<dbReference type="EMBL" id="JAPDRQ010000055">
    <property type="protein sequence ID" value="KAJ9658103.1"/>
    <property type="molecule type" value="Genomic_DNA"/>
</dbReference>
<dbReference type="Proteomes" id="UP001172386">
    <property type="component" value="Unassembled WGS sequence"/>
</dbReference>
<sequence>MNTATALTDLPPESHSEALSTGAKAGIGVGVGVGVFLGVVLTIWIYRVKRRKRRTSTQLPHEKAQLHNDALPRTHGRAELQGMQGIAELEGSVRAPAELLPSEVHEVR</sequence>
<evidence type="ECO:0000313" key="2">
    <source>
        <dbReference type="Proteomes" id="UP001172386"/>
    </source>
</evidence>
<protein>
    <submittedName>
        <fullName evidence="1">Uncharacterized protein</fullName>
    </submittedName>
</protein>
<evidence type="ECO:0000313" key="1">
    <source>
        <dbReference type="EMBL" id="KAJ9658103.1"/>
    </source>
</evidence>
<accession>A0ACC3AA13</accession>
<gene>
    <name evidence="1" type="ORF">H2198_003941</name>
</gene>
<name>A0ACC3AA13_9EURO</name>